<comment type="similarity">
    <text evidence="1">Belongs to the peptidase C40 family.</text>
</comment>
<sequence>MTWGTQGAGAANWGAWEASATPWGAPQDTGGFNVPSAMTDTGTFAAPSTPMDTGSFSAPSASMDTGGYAVPSPFTDTGGFSAPLPLSDTGSFSASLPLTDTGSFSAPFALTDTGGFTMPSVPTDTSGFAVPSAQMGTGGFLTAPVAPPGTAPGGPVPASFAPDPVGHSPVTPDTVDYSPAPTYPAKADKAVAFARAQLGKPCVWGAKGPDSYDCSGLTQAAWTAAGLPLPRATADQAGAGTPVELDDLRPGDLVFFFDGLRHTGLCTGNGLMIHAPGPGAFVREESIFHAGQDAIRAAVRPA</sequence>
<evidence type="ECO:0000259" key="5">
    <source>
        <dbReference type="PROSITE" id="PS51935"/>
    </source>
</evidence>
<dbReference type="PANTHER" id="PTHR47359">
    <property type="entry name" value="PEPTIDOGLYCAN DL-ENDOPEPTIDASE CWLO"/>
    <property type="match status" value="1"/>
</dbReference>
<dbReference type="EMBL" id="SZPR01000012">
    <property type="protein sequence ID" value="TKT09188.1"/>
    <property type="molecule type" value="Genomic_DNA"/>
</dbReference>
<dbReference type="PROSITE" id="PS51935">
    <property type="entry name" value="NLPC_P60"/>
    <property type="match status" value="1"/>
</dbReference>
<evidence type="ECO:0000256" key="2">
    <source>
        <dbReference type="ARBA" id="ARBA00022670"/>
    </source>
</evidence>
<keyword evidence="2" id="KW-0645">Protease</keyword>
<keyword evidence="3" id="KW-0378">Hydrolase</keyword>
<dbReference type="InterPro" id="IPR051794">
    <property type="entry name" value="PG_Endopeptidase_C40"/>
</dbReference>
<dbReference type="InterPro" id="IPR000064">
    <property type="entry name" value="NLP_P60_dom"/>
</dbReference>
<dbReference type="PANTHER" id="PTHR47359:SF3">
    <property type="entry name" value="NLP_P60 DOMAIN-CONTAINING PROTEIN-RELATED"/>
    <property type="match status" value="1"/>
</dbReference>
<gene>
    <name evidence="6" type="ORF">E4U92_15605</name>
</gene>
<dbReference type="Proteomes" id="UP000308632">
    <property type="component" value="Unassembled WGS sequence"/>
</dbReference>
<name>A0A4U5X2E0_STRGB</name>
<dbReference type="InterPro" id="IPR038765">
    <property type="entry name" value="Papain-like_cys_pep_sf"/>
</dbReference>
<dbReference type="AlphaFoldDB" id="A0A4U5X2E0"/>
<proteinExistence type="inferred from homology"/>
<dbReference type="Gene3D" id="3.90.1720.10">
    <property type="entry name" value="endopeptidase domain like (from Nostoc punctiforme)"/>
    <property type="match status" value="1"/>
</dbReference>
<comment type="caution">
    <text evidence="6">The sequence shown here is derived from an EMBL/GenBank/DDBJ whole genome shotgun (WGS) entry which is preliminary data.</text>
</comment>
<reference evidence="6 7" key="1">
    <citation type="submission" date="2019-04" db="EMBL/GenBank/DDBJ databases">
        <title>Streptomyces lasaliensis sp.nov., an Actinomycete isolated from soil which produces the polyether antibiotic lasalocid.</title>
        <authorList>
            <person name="Erwin G."/>
            <person name="Haber C."/>
        </authorList>
    </citation>
    <scope>NUCLEOTIDE SEQUENCE [LARGE SCALE GENOMIC DNA]</scope>
    <source>
        <strain evidence="6 7">DSM 40089</strain>
    </source>
</reference>
<accession>A0A4U5X2E0</accession>
<evidence type="ECO:0000313" key="6">
    <source>
        <dbReference type="EMBL" id="TKT09188.1"/>
    </source>
</evidence>
<dbReference type="Pfam" id="PF00877">
    <property type="entry name" value="NLPC_P60"/>
    <property type="match status" value="1"/>
</dbReference>
<organism evidence="6 7">
    <name type="scientific">Streptomyces galbus</name>
    <dbReference type="NCBI Taxonomy" id="33898"/>
    <lineage>
        <taxon>Bacteria</taxon>
        <taxon>Bacillati</taxon>
        <taxon>Actinomycetota</taxon>
        <taxon>Actinomycetes</taxon>
        <taxon>Kitasatosporales</taxon>
        <taxon>Streptomycetaceae</taxon>
        <taxon>Streptomyces</taxon>
    </lineage>
</organism>
<dbReference type="SUPFAM" id="SSF54001">
    <property type="entry name" value="Cysteine proteinases"/>
    <property type="match status" value="1"/>
</dbReference>
<evidence type="ECO:0000256" key="3">
    <source>
        <dbReference type="ARBA" id="ARBA00022801"/>
    </source>
</evidence>
<dbReference type="GO" id="GO:0006508">
    <property type="term" value="P:proteolysis"/>
    <property type="evidence" value="ECO:0007669"/>
    <property type="project" value="UniProtKB-KW"/>
</dbReference>
<evidence type="ECO:0000313" key="7">
    <source>
        <dbReference type="Proteomes" id="UP000308632"/>
    </source>
</evidence>
<evidence type="ECO:0000256" key="1">
    <source>
        <dbReference type="ARBA" id="ARBA00007074"/>
    </source>
</evidence>
<evidence type="ECO:0000256" key="4">
    <source>
        <dbReference type="ARBA" id="ARBA00022807"/>
    </source>
</evidence>
<dbReference type="GO" id="GO:0008234">
    <property type="term" value="F:cysteine-type peptidase activity"/>
    <property type="evidence" value="ECO:0007669"/>
    <property type="project" value="UniProtKB-KW"/>
</dbReference>
<feature type="domain" description="NlpC/P60" evidence="5">
    <location>
        <begin position="184"/>
        <end position="302"/>
    </location>
</feature>
<keyword evidence="4" id="KW-0788">Thiol protease</keyword>
<protein>
    <submittedName>
        <fullName evidence="6">NlpC/P60 family protein</fullName>
    </submittedName>
</protein>